<reference evidence="1 2" key="1">
    <citation type="submission" date="2019-10" db="EMBL/GenBank/DDBJ databases">
        <title>Lysobacter alkalisoli sp. nov., isolated from saline-alkaline soil.</title>
        <authorList>
            <person name="Sun J.-Q."/>
        </authorList>
    </citation>
    <scope>NUCLEOTIDE SEQUENCE [LARGE SCALE GENOMIC DNA]</scope>
    <source>
        <strain evidence="1 2">KCTC 42381</strain>
    </source>
</reference>
<proteinExistence type="predicted"/>
<protein>
    <submittedName>
        <fullName evidence="1">Uncharacterized protein</fullName>
    </submittedName>
</protein>
<dbReference type="Proteomes" id="UP000320431">
    <property type="component" value="Unassembled WGS sequence"/>
</dbReference>
<organism evidence="1 2">
    <name type="scientific">Marilutibacter maris</name>
    <dbReference type="NCBI Taxonomy" id="1605891"/>
    <lineage>
        <taxon>Bacteria</taxon>
        <taxon>Pseudomonadati</taxon>
        <taxon>Pseudomonadota</taxon>
        <taxon>Gammaproteobacteria</taxon>
        <taxon>Lysobacterales</taxon>
        <taxon>Lysobacteraceae</taxon>
        <taxon>Marilutibacter</taxon>
    </lineage>
</organism>
<accession>A0A507ZVA5</accession>
<gene>
    <name evidence="1" type="ORF">FKV24_017125</name>
</gene>
<evidence type="ECO:0000313" key="1">
    <source>
        <dbReference type="EMBL" id="KAB8165677.1"/>
    </source>
</evidence>
<dbReference type="RefSeq" id="WP_141483237.1">
    <property type="nucleotide sequence ID" value="NZ_VICD02000304.1"/>
</dbReference>
<dbReference type="EMBL" id="VICD02000304">
    <property type="protein sequence ID" value="KAB8165677.1"/>
    <property type="molecule type" value="Genomic_DNA"/>
</dbReference>
<comment type="caution">
    <text evidence="1">The sequence shown here is derived from an EMBL/GenBank/DDBJ whole genome shotgun (WGS) entry which is preliminary data.</text>
</comment>
<name>A0A507ZVA5_9GAMM</name>
<dbReference type="AlphaFoldDB" id="A0A507ZVA5"/>
<evidence type="ECO:0000313" key="2">
    <source>
        <dbReference type="Proteomes" id="UP000320431"/>
    </source>
</evidence>
<sequence>MRRLLKCLAVVAVAVVAVGAGLFLVSRAMGRNAERMALVERLATPKPVSGSNAFPALWTFGYRVPQDRVQAAAATDVERFQRRLDAGEDLEATGFDSGIAADFEDLLASVDGSDTAWCSPRKPGCLQRVGDDADGYAQRLRPLEQVLAQADALGGYGHYANGFPAHLHAPFPGRLNALLRIPMTSHALDFVQGDSAAALAGVCHSAAGWRRLVPNSDSLVISMLAINAVRGYSDLFADMLAELPADTPLPAGCMAAFAPPVEGEIGVCEAIKGEFAMQRVLIRDPSAAGTPMPWYYALAYDRSATEGRAAENLSLGCDARGQSLIAADKPIGEAVPERSQEFECLSNFFGCTLTSIAGPAYSDYLRRTQDHGMRLKLMAALVWLRENRDDRRPVATRLASRPVTMRSPARRIELGEDGRSLRIELYDAKDGSHWQVPLPRMR</sequence>